<gene>
    <name evidence="2" type="ORF">KTA_22490</name>
</gene>
<dbReference type="AlphaFoldDB" id="A0A455T2I6"/>
<dbReference type="InterPro" id="IPR003779">
    <property type="entry name" value="CMD-like"/>
</dbReference>
<dbReference type="Pfam" id="PF02627">
    <property type="entry name" value="CMD"/>
    <property type="match status" value="1"/>
</dbReference>
<feature type="domain" description="Carboxymuconolactone decarboxylase-like" evidence="1">
    <location>
        <begin position="39"/>
        <end position="78"/>
    </location>
</feature>
<dbReference type="GO" id="GO:0051920">
    <property type="term" value="F:peroxiredoxin activity"/>
    <property type="evidence" value="ECO:0007669"/>
    <property type="project" value="InterPro"/>
</dbReference>
<evidence type="ECO:0000313" key="2">
    <source>
        <dbReference type="EMBL" id="BBH94050.1"/>
    </source>
</evidence>
<proteinExistence type="predicted"/>
<dbReference type="InterPro" id="IPR029032">
    <property type="entry name" value="AhpD-like"/>
</dbReference>
<dbReference type="EMBL" id="AP019377">
    <property type="protein sequence ID" value="BBH94050.1"/>
    <property type="molecule type" value="Genomic_DNA"/>
</dbReference>
<accession>A0A455T2I6</accession>
<reference evidence="2" key="1">
    <citation type="submission" date="2018-12" db="EMBL/GenBank/DDBJ databases">
        <title>Novel natural products biosynthetic potential of the class Ktedonobacteria.</title>
        <authorList>
            <person name="Zheng Y."/>
            <person name="Saitou A."/>
            <person name="Wang C.M."/>
            <person name="Toyoda A."/>
            <person name="Minakuchi Y."/>
            <person name="Sekiguchi Y."/>
            <person name="Ueda K."/>
            <person name="Takano H."/>
            <person name="Sakai Y."/>
            <person name="Yokota A."/>
            <person name="Yabe S."/>
        </authorList>
    </citation>
    <scope>NUCLEOTIDE SEQUENCE</scope>
    <source>
        <strain evidence="2">A3-2</strain>
    </source>
</reference>
<evidence type="ECO:0000259" key="1">
    <source>
        <dbReference type="Pfam" id="PF02627"/>
    </source>
</evidence>
<dbReference type="Gene3D" id="1.20.1290.10">
    <property type="entry name" value="AhpD-like"/>
    <property type="match status" value="1"/>
</dbReference>
<dbReference type="SUPFAM" id="SSF69118">
    <property type="entry name" value="AhpD-like"/>
    <property type="match status" value="1"/>
</dbReference>
<organism evidence="2">
    <name type="scientific">Thermogemmatispora argillosa</name>
    <dbReference type="NCBI Taxonomy" id="2045280"/>
    <lineage>
        <taxon>Bacteria</taxon>
        <taxon>Bacillati</taxon>
        <taxon>Chloroflexota</taxon>
        <taxon>Ktedonobacteria</taxon>
        <taxon>Thermogemmatisporales</taxon>
        <taxon>Thermogemmatisporaceae</taxon>
        <taxon>Thermogemmatispora</taxon>
    </lineage>
</organism>
<protein>
    <recommendedName>
        <fullName evidence="1">Carboxymuconolactone decarboxylase-like domain-containing protein</fullName>
    </recommendedName>
</protein>
<sequence length="78" mass="8960">MARIPPVEDSQLWPEDQENDASQAFATMGELFRVMAHRPTVARQTMQLLQTVMRSGSVDPRLKELLAIRVSQVNYCHY</sequence>
<name>A0A455T2I6_9CHLR</name>